<name>A0A183IIH6_9BILA</name>
<accession>A0A183IIH6</accession>
<dbReference type="Proteomes" id="UP000270296">
    <property type="component" value="Unassembled WGS sequence"/>
</dbReference>
<evidence type="ECO:0000313" key="3">
    <source>
        <dbReference type="WBParaSite" id="SBAD_0000358001-mRNA-1"/>
    </source>
</evidence>
<evidence type="ECO:0000313" key="2">
    <source>
        <dbReference type="Proteomes" id="UP000270296"/>
    </source>
</evidence>
<protein>
    <submittedName>
        <fullName evidence="3">DUF383 domain-containing protein</fullName>
    </submittedName>
</protein>
<evidence type="ECO:0000313" key="1">
    <source>
        <dbReference type="EMBL" id="VDP01094.1"/>
    </source>
</evidence>
<reference evidence="1 2" key="2">
    <citation type="submission" date="2018-11" db="EMBL/GenBank/DDBJ databases">
        <authorList>
            <consortium name="Pathogen Informatics"/>
        </authorList>
    </citation>
    <scope>NUCLEOTIDE SEQUENCE [LARGE SCALE GENOMIC DNA]</scope>
</reference>
<organism evidence="3">
    <name type="scientific">Soboliphyme baturini</name>
    <dbReference type="NCBI Taxonomy" id="241478"/>
    <lineage>
        <taxon>Eukaryota</taxon>
        <taxon>Metazoa</taxon>
        <taxon>Ecdysozoa</taxon>
        <taxon>Nematoda</taxon>
        <taxon>Enoplea</taxon>
        <taxon>Dorylaimia</taxon>
        <taxon>Dioctophymatida</taxon>
        <taxon>Dioctophymatoidea</taxon>
        <taxon>Soboliphymatidae</taxon>
        <taxon>Soboliphyme</taxon>
    </lineage>
</organism>
<dbReference type="OrthoDB" id="31183at2759"/>
<gene>
    <name evidence="1" type="ORF">SBAD_LOCUS3421</name>
</gene>
<proteinExistence type="predicted"/>
<dbReference type="WBParaSite" id="SBAD_0000358001-mRNA-1">
    <property type="protein sequence ID" value="SBAD_0000358001-mRNA-1"/>
    <property type="gene ID" value="SBAD_0000358001"/>
</dbReference>
<reference evidence="3" key="1">
    <citation type="submission" date="2016-06" db="UniProtKB">
        <authorList>
            <consortium name="WormBaseParasite"/>
        </authorList>
    </citation>
    <scope>IDENTIFICATION</scope>
</reference>
<dbReference type="AlphaFoldDB" id="A0A183IIH6"/>
<keyword evidence="2" id="KW-1185">Reference proteome</keyword>
<dbReference type="EMBL" id="UZAM01007735">
    <property type="protein sequence ID" value="VDP01094.1"/>
    <property type="molecule type" value="Genomic_DNA"/>
</dbReference>
<sequence>MSAAVLDKCPVSNAALCHANLIRVLEAGAIAQMPIYVSCLMAILNSDDYRSELILFNILTALGNVMTDSFLFAVDVLSEHLVHNSSKDVIYYSGKYFADDEDDRDGDLTRTLVVALDFLETCFKYDARQVICGQWFDIILQPTVDRFDNIKLLRYESLTTGHSIPFLLSLADAVGNDSSWETLDYQVLLKRDSRIGRRERGSGSSVSQSYRVIERVLGEKIDKFF</sequence>